<feature type="compositionally biased region" description="Low complexity" evidence="1">
    <location>
        <begin position="89"/>
        <end position="102"/>
    </location>
</feature>
<feature type="domain" description="PX" evidence="2">
    <location>
        <begin position="355"/>
        <end position="473"/>
    </location>
</feature>
<dbReference type="InterPro" id="IPR001683">
    <property type="entry name" value="PX_dom"/>
</dbReference>
<sequence length="473" mass="51001">MGCRHSKDAALAHRASSVAVPLRPTTPSFHAQDSKLWTSTGDSQVNEFREELPSFVVSDSADLVGSSDGEAVHGLVSAFTFSFIQVSETSSNSSNPSLEGSNIDSVASDEVSLSTPPTPPESLTFAMTGDPIELTPIPEEGAQLVPQGGIEVSNISIDTEEEVQHQEESAVTTSSYSEATQPEAEVSPAAAELINGSLNDAVSESTRSEPSELLVADSDTSGISRRSGDSSNATSDTRQSVSTSELSERGEYMVTETGAIVRHEPFTALDTSTINFDEADSGPIDRESIDVVAAEVVQQIIDDAVASVTSIPTDGLRDRGSLVESSSLDVEPSTTGIFSLKLKPYPFNAAQGSEPSIPTGWTYSIVGNSTENGVVMYHVQLTDEVGDNAKWSVPLLRRYSRFNEMYLKLKESKLSAAEKMPKLPRAGVVHFVRGRQSKKTIIEREQKFSDVLRYIAEHRELHTSDAFQRFLSQ</sequence>
<dbReference type="PANTHER" id="PTHR22775">
    <property type="entry name" value="SORTING NEXIN"/>
    <property type="match status" value="1"/>
</dbReference>
<dbReference type="PANTHER" id="PTHR22775:SF3">
    <property type="entry name" value="SORTING NEXIN-13"/>
    <property type="match status" value="1"/>
</dbReference>
<dbReference type="EMBL" id="JAGDFL010000021">
    <property type="protein sequence ID" value="KAG7400897.1"/>
    <property type="molecule type" value="Genomic_DNA"/>
</dbReference>
<dbReference type="AlphaFoldDB" id="A0A8T1X495"/>
<gene>
    <name evidence="3" type="ORF">PHYBOEH_003808</name>
</gene>
<dbReference type="GO" id="GO:0035091">
    <property type="term" value="F:phosphatidylinositol binding"/>
    <property type="evidence" value="ECO:0007669"/>
    <property type="project" value="InterPro"/>
</dbReference>
<comment type="caution">
    <text evidence="3">The sequence shown here is derived from an EMBL/GenBank/DDBJ whole genome shotgun (WGS) entry which is preliminary data.</text>
</comment>
<feature type="compositionally biased region" description="Polar residues" evidence="1">
    <location>
        <begin position="218"/>
        <end position="245"/>
    </location>
</feature>
<feature type="region of interest" description="Disordered" evidence="1">
    <location>
        <begin position="201"/>
        <end position="252"/>
    </location>
</feature>
<proteinExistence type="predicted"/>
<accession>A0A8T1X495</accession>
<dbReference type="OrthoDB" id="10254720at2759"/>
<dbReference type="Pfam" id="PF00787">
    <property type="entry name" value="PX"/>
    <property type="match status" value="1"/>
</dbReference>
<protein>
    <recommendedName>
        <fullName evidence="2">PX domain-containing protein</fullName>
    </recommendedName>
</protein>
<keyword evidence="4" id="KW-1185">Reference proteome</keyword>
<feature type="compositionally biased region" description="Polar residues" evidence="1">
    <location>
        <begin position="169"/>
        <end position="180"/>
    </location>
</feature>
<dbReference type="Proteomes" id="UP000693981">
    <property type="component" value="Unassembled WGS sequence"/>
</dbReference>
<reference evidence="3" key="1">
    <citation type="submission" date="2021-02" db="EMBL/GenBank/DDBJ databases">
        <authorList>
            <person name="Palmer J.M."/>
        </authorList>
    </citation>
    <scope>NUCLEOTIDE SEQUENCE</scope>
    <source>
        <strain evidence="3">SCRP23</strain>
    </source>
</reference>
<evidence type="ECO:0000313" key="4">
    <source>
        <dbReference type="Proteomes" id="UP000693981"/>
    </source>
</evidence>
<organism evidence="3 4">
    <name type="scientific">Phytophthora boehmeriae</name>
    <dbReference type="NCBI Taxonomy" id="109152"/>
    <lineage>
        <taxon>Eukaryota</taxon>
        <taxon>Sar</taxon>
        <taxon>Stramenopiles</taxon>
        <taxon>Oomycota</taxon>
        <taxon>Peronosporomycetes</taxon>
        <taxon>Peronosporales</taxon>
        <taxon>Peronosporaceae</taxon>
        <taxon>Phytophthora</taxon>
    </lineage>
</organism>
<name>A0A8T1X495_9STRA</name>
<evidence type="ECO:0000313" key="3">
    <source>
        <dbReference type="EMBL" id="KAG7400897.1"/>
    </source>
</evidence>
<feature type="region of interest" description="Disordered" evidence="1">
    <location>
        <begin position="89"/>
        <end position="124"/>
    </location>
</feature>
<dbReference type="CDD" id="cd06093">
    <property type="entry name" value="PX_domain"/>
    <property type="match status" value="1"/>
</dbReference>
<evidence type="ECO:0000259" key="2">
    <source>
        <dbReference type="PROSITE" id="PS50195"/>
    </source>
</evidence>
<feature type="region of interest" description="Disordered" evidence="1">
    <location>
        <begin position="160"/>
        <end position="187"/>
    </location>
</feature>
<evidence type="ECO:0000256" key="1">
    <source>
        <dbReference type="SAM" id="MobiDB-lite"/>
    </source>
</evidence>
<dbReference type="PROSITE" id="PS50195">
    <property type="entry name" value="PX"/>
    <property type="match status" value="1"/>
</dbReference>